<accession>A0ABP9EWX7</accession>
<name>A0ABP9EWX7_9GAMM</name>
<evidence type="ECO:0000313" key="2">
    <source>
        <dbReference type="Proteomes" id="UP001499988"/>
    </source>
</evidence>
<protein>
    <submittedName>
        <fullName evidence="1">Uncharacterized protein</fullName>
    </submittedName>
</protein>
<reference evidence="2" key="1">
    <citation type="journal article" date="2019" name="Int. J. Syst. Evol. Microbiol.">
        <title>The Global Catalogue of Microorganisms (GCM) 10K type strain sequencing project: providing services to taxonomists for standard genome sequencing and annotation.</title>
        <authorList>
            <consortium name="The Broad Institute Genomics Platform"/>
            <consortium name="The Broad Institute Genome Sequencing Center for Infectious Disease"/>
            <person name="Wu L."/>
            <person name="Ma J."/>
        </authorList>
    </citation>
    <scope>NUCLEOTIDE SEQUENCE [LARGE SCALE GENOMIC DNA]</scope>
    <source>
        <strain evidence="2">JCM 18401</strain>
    </source>
</reference>
<proteinExistence type="predicted"/>
<sequence>MSRHGQACGGERGFLVILLAYFAEVTGWAQAGKALSLCRAAAFLGSAPVNICHYFGFNLSGRCQDLALVGPGWR</sequence>
<gene>
    <name evidence="1" type="ORF">GCM10023333_22730</name>
</gene>
<dbReference type="EMBL" id="BAABJZ010000077">
    <property type="protein sequence ID" value="GAA4888855.1"/>
    <property type="molecule type" value="Genomic_DNA"/>
</dbReference>
<organism evidence="1 2">
    <name type="scientific">Ferrimonas pelagia</name>
    <dbReference type="NCBI Taxonomy" id="1177826"/>
    <lineage>
        <taxon>Bacteria</taxon>
        <taxon>Pseudomonadati</taxon>
        <taxon>Pseudomonadota</taxon>
        <taxon>Gammaproteobacteria</taxon>
        <taxon>Alteromonadales</taxon>
        <taxon>Ferrimonadaceae</taxon>
        <taxon>Ferrimonas</taxon>
    </lineage>
</organism>
<dbReference type="RefSeq" id="WP_345335510.1">
    <property type="nucleotide sequence ID" value="NZ_BAABJZ010000077.1"/>
</dbReference>
<dbReference type="Proteomes" id="UP001499988">
    <property type="component" value="Unassembled WGS sequence"/>
</dbReference>
<keyword evidence="2" id="KW-1185">Reference proteome</keyword>
<comment type="caution">
    <text evidence="1">The sequence shown here is derived from an EMBL/GenBank/DDBJ whole genome shotgun (WGS) entry which is preliminary data.</text>
</comment>
<evidence type="ECO:0000313" key="1">
    <source>
        <dbReference type="EMBL" id="GAA4888855.1"/>
    </source>
</evidence>